<dbReference type="InterPro" id="IPR001296">
    <property type="entry name" value="Glyco_trans_1"/>
</dbReference>
<proteinExistence type="predicted"/>
<feature type="domain" description="Glycosyltransferase subfamily 4-like N-terminal" evidence="2">
    <location>
        <begin position="15"/>
        <end position="173"/>
    </location>
</feature>
<dbReference type="Pfam" id="PF00534">
    <property type="entry name" value="Glycos_transf_1"/>
    <property type="match status" value="1"/>
</dbReference>
<dbReference type="GO" id="GO:0016757">
    <property type="term" value="F:glycosyltransferase activity"/>
    <property type="evidence" value="ECO:0007669"/>
    <property type="project" value="InterPro"/>
</dbReference>
<dbReference type="AlphaFoldDB" id="A0A2P8HF95"/>
<sequence>MKNRKILFIINGLGYGGAESQLIGIMPAFADAGYEVSLVTVVRDLSLAGRLDSRIKHYNLGAGGIGSVVKVFRQLFSIVKDIAPDVIHSHLFKANLISRMIKLRFPAIRVINTTHSNYDLAATVYNPYLIYRLTSRWVDFHTAVSVPALENLSKRHCIGPDRSAIVHNAIDISKFTIVEEKPATDIFRWIAIGRLIEVKDYKNLFDALQLMQPHVADFVVDIAGDGDLKTTLKSQVELAGLSRHVNFLGIVKNIPALLTNYHGYVISSRSEGLPMAMLEAMSAGLPVTGTDVGEVKYIIEDAGGGIVVPPQDPAALAAGMRQMMNTEPAALALQGQRNAAFVRSHFEKSMILKKWEAIYENGYQEA</sequence>
<dbReference type="SUPFAM" id="SSF53756">
    <property type="entry name" value="UDP-Glycosyltransferase/glycogen phosphorylase"/>
    <property type="match status" value="1"/>
</dbReference>
<reference evidence="3 4" key="1">
    <citation type="submission" date="2018-03" db="EMBL/GenBank/DDBJ databases">
        <title>Genomic Encyclopedia of Archaeal and Bacterial Type Strains, Phase II (KMG-II): from individual species to whole genera.</title>
        <authorList>
            <person name="Goeker M."/>
        </authorList>
    </citation>
    <scope>NUCLEOTIDE SEQUENCE [LARGE SCALE GENOMIC DNA]</scope>
    <source>
        <strain evidence="3 4">DSM 24859</strain>
    </source>
</reference>
<protein>
    <submittedName>
        <fullName evidence="3">Glycosyltransferase involved in cell wall biosynthesis</fullName>
    </submittedName>
</protein>
<evidence type="ECO:0000259" key="1">
    <source>
        <dbReference type="Pfam" id="PF00534"/>
    </source>
</evidence>
<dbReference type="InterPro" id="IPR028098">
    <property type="entry name" value="Glyco_trans_4-like_N"/>
</dbReference>
<gene>
    <name evidence="3" type="ORF">CLV51_105275</name>
</gene>
<name>A0A2P8HF95_CHINA</name>
<evidence type="ECO:0000313" key="4">
    <source>
        <dbReference type="Proteomes" id="UP000240971"/>
    </source>
</evidence>
<feature type="domain" description="Glycosyl transferase family 1" evidence="1">
    <location>
        <begin position="190"/>
        <end position="329"/>
    </location>
</feature>
<keyword evidence="4" id="KW-1185">Reference proteome</keyword>
<dbReference type="RefSeq" id="WP_158267116.1">
    <property type="nucleotide sequence ID" value="NZ_PYAW01000005.1"/>
</dbReference>
<dbReference type="PANTHER" id="PTHR12526:SF630">
    <property type="entry name" value="GLYCOSYLTRANSFERASE"/>
    <property type="match status" value="1"/>
</dbReference>
<dbReference type="OrthoDB" id="7560678at2"/>
<dbReference type="Pfam" id="PF13439">
    <property type="entry name" value="Glyco_transf_4"/>
    <property type="match status" value="1"/>
</dbReference>
<dbReference type="Gene3D" id="3.40.50.2000">
    <property type="entry name" value="Glycogen Phosphorylase B"/>
    <property type="match status" value="2"/>
</dbReference>
<evidence type="ECO:0000259" key="2">
    <source>
        <dbReference type="Pfam" id="PF13439"/>
    </source>
</evidence>
<dbReference type="PANTHER" id="PTHR12526">
    <property type="entry name" value="GLYCOSYLTRANSFERASE"/>
    <property type="match status" value="1"/>
</dbReference>
<keyword evidence="3" id="KW-0808">Transferase</keyword>
<dbReference type="Proteomes" id="UP000240971">
    <property type="component" value="Unassembled WGS sequence"/>
</dbReference>
<evidence type="ECO:0000313" key="3">
    <source>
        <dbReference type="EMBL" id="PSL44902.1"/>
    </source>
</evidence>
<organism evidence="3 4">
    <name type="scientific">Chitinophaga niastensis</name>
    <dbReference type="NCBI Taxonomy" id="536980"/>
    <lineage>
        <taxon>Bacteria</taxon>
        <taxon>Pseudomonadati</taxon>
        <taxon>Bacteroidota</taxon>
        <taxon>Chitinophagia</taxon>
        <taxon>Chitinophagales</taxon>
        <taxon>Chitinophagaceae</taxon>
        <taxon>Chitinophaga</taxon>
    </lineage>
</organism>
<dbReference type="EMBL" id="PYAW01000005">
    <property type="protein sequence ID" value="PSL44902.1"/>
    <property type="molecule type" value="Genomic_DNA"/>
</dbReference>
<comment type="caution">
    <text evidence="3">The sequence shown here is derived from an EMBL/GenBank/DDBJ whole genome shotgun (WGS) entry which is preliminary data.</text>
</comment>
<accession>A0A2P8HF95</accession>